<proteinExistence type="predicted"/>
<feature type="compositionally biased region" description="Basic and acidic residues" evidence="1">
    <location>
        <begin position="77"/>
        <end position="86"/>
    </location>
</feature>
<feature type="region of interest" description="Disordered" evidence="1">
    <location>
        <begin position="1"/>
        <end position="22"/>
    </location>
</feature>
<sequence length="86" mass="9498">MAYPIRGGSINRGGMSNRMEQDRYRAAARAGLSAAIVQSRSATNGQVDRNRIGGQRNVKSKRSTSINRPSQSSNHRLICEHESQQL</sequence>
<feature type="region of interest" description="Disordered" evidence="1">
    <location>
        <begin position="36"/>
        <end position="86"/>
    </location>
</feature>
<feature type="compositionally biased region" description="Polar residues" evidence="1">
    <location>
        <begin position="63"/>
        <end position="75"/>
    </location>
</feature>
<protein>
    <submittedName>
        <fullName evidence="2">Uncharacterized protein</fullName>
    </submittedName>
</protein>
<evidence type="ECO:0000313" key="3">
    <source>
        <dbReference type="Proteomes" id="UP001164743"/>
    </source>
</evidence>
<evidence type="ECO:0000313" key="2">
    <source>
        <dbReference type="EMBL" id="WAQ82312.1"/>
    </source>
</evidence>
<feature type="compositionally biased region" description="Polar residues" evidence="1">
    <location>
        <begin position="36"/>
        <end position="47"/>
    </location>
</feature>
<dbReference type="GeneID" id="77807563"/>
<gene>
    <name evidence="2" type="ORF">PtA15_2A629</name>
</gene>
<keyword evidence="3" id="KW-1185">Reference proteome</keyword>
<dbReference type="RefSeq" id="XP_053017867.1">
    <property type="nucleotide sequence ID" value="XM_053166668.1"/>
</dbReference>
<accession>A0ABY7CCY2</accession>
<organism evidence="2 3">
    <name type="scientific">Puccinia triticina</name>
    <dbReference type="NCBI Taxonomy" id="208348"/>
    <lineage>
        <taxon>Eukaryota</taxon>
        <taxon>Fungi</taxon>
        <taxon>Dikarya</taxon>
        <taxon>Basidiomycota</taxon>
        <taxon>Pucciniomycotina</taxon>
        <taxon>Pucciniomycetes</taxon>
        <taxon>Pucciniales</taxon>
        <taxon>Pucciniaceae</taxon>
        <taxon>Puccinia</taxon>
    </lineage>
</organism>
<dbReference type="Proteomes" id="UP001164743">
    <property type="component" value="Chromosome 2A"/>
</dbReference>
<name>A0ABY7CCY2_9BASI</name>
<reference evidence="2" key="1">
    <citation type="submission" date="2022-10" db="EMBL/GenBank/DDBJ databases">
        <title>Puccinia triticina Genome sequencing and assembly.</title>
        <authorList>
            <person name="Li C."/>
        </authorList>
    </citation>
    <scope>NUCLEOTIDE SEQUENCE</scope>
    <source>
        <strain evidence="2">Pt15</strain>
    </source>
</reference>
<dbReference type="EMBL" id="CP110422">
    <property type="protein sequence ID" value="WAQ82312.1"/>
    <property type="molecule type" value="Genomic_DNA"/>
</dbReference>
<evidence type="ECO:0000256" key="1">
    <source>
        <dbReference type="SAM" id="MobiDB-lite"/>
    </source>
</evidence>